<dbReference type="Pfam" id="PF18962">
    <property type="entry name" value="Por_Secre_tail"/>
    <property type="match status" value="1"/>
</dbReference>
<accession>A0A2P8D220</accession>
<organism evidence="2 3">
    <name type="scientific">Taibaiella chishuiensis</name>
    <dbReference type="NCBI Taxonomy" id="1434707"/>
    <lineage>
        <taxon>Bacteria</taxon>
        <taxon>Pseudomonadati</taxon>
        <taxon>Bacteroidota</taxon>
        <taxon>Chitinophagia</taxon>
        <taxon>Chitinophagales</taxon>
        <taxon>Chitinophagaceae</taxon>
        <taxon>Taibaiella</taxon>
    </lineage>
</organism>
<evidence type="ECO:0000313" key="3">
    <source>
        <dbReference type="Proteomes" id="UP000240572"/>
    </source>
</evidence>
<keyword evidence="3" id="KW-1185">Reference proteome</keyword>
<dbReference type="Proteomes" id="UP000240572">
    <property type="component" value="Unassembled WGS sequence"/>
</dbReference>
<dbReference type="AlphaFoldDB" id="A0A2P8D220"/>
<gene>
    <name evidence="2" type="ORF">B0I18_106263</name>
</gene>
<sequence length="487" mass="53330">MLLCFFHFGSGYAQNFPGFSKVFRSDLIASSYRSANITVLLYDSTQQALYYAMKVVTMSAPERGYTQFYKSSLDGTTQATRYDTQAVYSISYSAAATDGQYIYWLGAKVQPGVGSQSRIKVLKTDMNLVKIWEKEYNPRQKKKQRILLLDKAHLLLSSGDLFKTELYKIDSTGTVLYHDTAFSKDYIRGLALKDDHSFLFSGRSNSSAVDSNMQITWSEPNGGAAIAASKEGAGYFYVCGGAYTDIPEWIDGGYINGTVQKITMDGHTAGRAYYTLYKAGSSVYTALDDGYQSVCIATINGCAAVARASQSSAPIYFGEINRIDSSLHSIWNYGYTYAPGKTSTLSQIVGLPDGSFVASGWAEALSPSGSWEQQGWLLRVDSNGCYDSTCAGRIPPEPSGITGPGRNELSITPNPAGNMLEIRLREPFLSDAAVYITDVSGRSVHRGVIPAGKPGLSINVRAWVNGIYFINLTNKGNRFYQKLVVQH</sequence>
<comment type="caution">
    <text evidence="2">The sequence shown here is derived from an EMBL/GenBank/DDBJ whole genome shotgun (WGS) entry which is preliminary data.</text>
</comment>
<dbReference type="NCBIfam" id="TIGR04183">
    <property type="entry name" value="Por_Secre_tail"/>
    <property type="match status" value="1"/>
</dbReference>
<dbReference type="EMBL" id="PYGD01000006">
    <property type="protein sequence ID" value="PSK91251.1"/>
    <property type="molecule type" value="Genomic_DNA"/>
</dbReference>
<reference evidence="2 3" key="1">
    <citation type="submission" date="2018-03" db="EMBL/GenBank/DDBJ databases">
        <title>Genomic Encyclopedia of Type Strains, Phase III (KMG-III): the genomes of soil and plant-associated and newly described type strains.</title>
        <authorList>
            <person name="Whitman W."/>
        </authorList>
    </citation>
    <scope>NUCLEOTIDE SEQUENCE [LARGE SCALE GENOMIC DNA]</scope>
    <source>
        <strain evidence="2 3">CGMCC 1.12700</strain>
    </source>
</reference>
<feature type="domain" description="Secretion system C-terminal sorting" evidence="1">
    <location>
        <begin position="413"/>
        <end position="485"/>
    </location>
</feature>
<name>A0A2P8D220_9BACT</name>
<protein>
    <submittedName>
        <fullName evidence="2">Putative secreted protein (Por secretion system target)</fullName>
    </submittedName>
</protein>
<dbReference type="InterPro" id="IPR026444">
    <property type="entry name" value="Secre_tail"/>
</dbReference>
<evidence type="ECO:0000313" key="2">
    <source>
        <dbReference type="EMBL" id="PSK91251.1"/>
    </source>
</evidence>
<proteinExistence type="predicted"/>
<evidence type="ECO:0000259" key="1">
    <source>
        <dbReference type="Pfam" id="PF18962"/>
    </source>
</evidence>